<feature type="transmembrane region" description="Helical" evidence="6">
    <location>
        <begin position="491"/>
        <end position="512"/>
    </location>
</feature>
<dbReference type="Pfam" id="PF01098">
    <property type="entry name" value="FTSW_RODA_SPOVE"/>
    <property type="match status" value="1"/>
</dbReference>
<dbReference type="GO" id="GO:0005886">
    <property type="term" value="C:plasma membrane"/>
    <property type="evidence" value="ECO:0007669"/>
    <property type="project" value="TreeGrafter"/>
</dbReference>
<protein>
    <submittedName>
        <fullName evidence="8">Penicillin-binding protein, transpeptidase</fullName>
    </submittedName>
</protein>
<dbReference type="Gene3D" id="3.40.710.10">
    <property type="entry name" value="DD-peptidase/beta-lactamase superfamily"/>
    <property type="match status" value="1"/>
</dbReference>
<evidence type="ECO:0000256" key="1">
    <source>
        <dbReference type="ARBA" id="ARBA00004141"/>
    </source>
</evidence>
<dbReference type="SUPFAM" id="SSF56601">
    <property type="entry name" value="beta-lactamase/transpeptidase-like"/>
    <property type="match status" value="1"/>
</dbReference>
<keyword evidence="2 6" id="KW-0812">Transmembrane</keyword>
<feature type="transmembrane region" description="Helical" evidence="6">
    <location>
        <begin position="28"/>
        <end position="46"/>
    </location>
</feature>
<feature type="transmembrane region" description="Helical" evidence="6">
    <location>
        <begin position="158"/>
        <end position="179"/>
    </location>
</feature>
<evidence type="ECO:0000256" key="5">
    <source>
        <dbReference type="ARBA" id="ARBA00023136"/>
    </source>
</evidence>
<feature type="transmembrane region" description="Helical" evidence="6">
    <location>
        <begin position="425"/>
        <end position="445"/>
    </location>
</feature>
<name>Q02DD8_SOLUE</name>
<keyword evidence="3" id="KW-0133">Cell shape</keyword>
<feature type="transmembrane region" description="Helical" evidence="6">
    <location>
        <begin position="191"/>
        <end position="210"/>
    </location>
</feature>
<feature type="transmembrane region" description="Helical" evidence="6">
    <location>
        <begin position="217"/>
        <end position="237"/>
    </location>
</feature>
<feature type="transmembrane region" description="Helical" evidence="6">
    <location>
        <begin position="339"/>
        <end position="358"/>
    </location>
</feature>
<proteinExistence type="predicted"/>
<dbReference type="STRING" id="234267.Acid_3276"/>
<dbReference type="GO" id="GO:0008360">
    <property type="term" value="P:regulation of cell shape"/>
    <property type="evidence" value="ECO:0007669"/>
    <property type="project" value="UniProtKB-KW"/>
</dbReference>
<dbReference type="Pfam" id="PF00905">
    <property type="entry name" value="Transpeptidase"/>
    <property type="match status" value="1"/>
</dbReference>
<evidence type="ECO:0000256" key="2">
    <source>
        <dbReference type="ARBA" id="ARBA00022692"/>
    </source>
</evidence>
<accession>Q02DD8</accession>
<keyword evidence="4 6" id="KW-1133">Transmembrane helix</keyword>
<evidence type="ECO:0000256" key="4">
    <source>
        <dbReference type="ARBA" id="ARBA00022989"/>
    </source>
</evidence>
<dbReference type="InterPro" id="IPR050515">
    <property type="entry name" value="Beta-lactam/transpept"/>
</dbReference>
<dbReference type="KEGG" id="sus:Acid_3276"/>
<dbReference type="GO" id="GO:0008658">
    <property type="term" value="F:penicillin binding"/>
    <property type="evidence" value="ECO:0007669"/>
    <property type="project" value="InterPro"/>
</dbReference>
<comment type="subcellular location">
    <subcellularLocation>
        <location evidence="1">Membrane</location>
        <topology evidence="1">Multi-pass membrane protein</topology>
    </subcellularLocation>
</comment>
<feature type="transmembrane region" description="Helical" evidence="6">
    <location>
        <begin position="291"/>
        <end position="310"/>
    </location>
</feature>
<sequence length="1029" mass="110599">MAVTRSWTGAGTAPVMVRAPRSGATVRFAWLVASSLVVATGLWFVYQAKVQRMSGAAVVNVNAVRSAEELLPVLEGFTNRAELAERVYGYLDRARPVGHAGALTAVIPRRQFARIKPLIAVRSPEDFRTELLRSALFYFGGFYLAALVWRITRFRGDALFLPALQLLSGFGFLLMVSMRDPLRDTLEFHKFAIGVFVGSLLLALPALRLFDYRRLSGWCYTPLFGALGLFAALMAFGRGPAGNDAKVNLGIFQPVEVIKILLVMFLAGYFTRNWERLRDLREERVPGERVARAEHVFPVMAATGISVALFFVLKDLGPALVTLFVFLAMFTVARGKPGLAIAAVVLMVAAVGMGYRMGTPHTVVQRIDMWLSPWDNDVHGGDQLAHGLWAFATGGPTGSGPGWGDPGVIPAGNTDLVLPALGEEWGFVGVAAIFLLFGILMWRGLRAAQRSDNTYGLFLGTGLCALIACEMLLISAGVLGALPLSGVVSPFLSSGNTAMVANFLVFALLAAISATEQTTQPAVLRQPVGRLKLVLAGAGAILLGFAARYQVLHDTDYLARDAHAFEEDNVKRPQHNPRINSLAHEIPRGTIFDRNGVPLGTSNWQELERHRDQYTALGVSIESADSKFDGRHYPFGAATVHLVGDLRTGENFHASNASLVEHDANRRLQGYDYAELAPLIRYRHHPGNAGVARILARDRDVKLTVDIRLQLRAKEILERRLRQAGASNGALVVMEAGTGDVLAMVSTPSANPPAGRAVPATPDELLDRARYGQYPPGSTFKLVTAMAALDGDAALANRTYQCRPLGDGRCGNTIAGWNRAIKDDIGDHAHGTLSMERAIAVSCNAYFAQLGVHDVGSKALAAMAERLGLSTGDPRELRQALPFAAYGQGPVLVTPFKMARVAATIAAGGRMPQGRWVAGDGNARQDVPVAVLAEPQAIFLAGAMRRVVTEGTARRVMSGAAVEIAGKTGTAQLDRGEPHAWFTGFAPFNGEPGRRLAFAVIVENGGYGGRTAAPIAREIVEAAKELGLL</sequence>
<gene>
    <name evidence="8" type="ordered locus">Acid_3276</name>
</gene>
<evidence type="ECO:0000256" key="6">
    <source>
        <dbReference type="SAM" id="Phobius"/>
    </source>
</evidence>
<dbReference type="InterPro" id="IPR012338">
    <property type="entry name" value="Beta-lactam/transpept-like"/>
</dbReference>
<dbReference type="AlphaFoldDB" id="Q02DD8"/>
<organism evidence="8">
    <name type="scientific">Solibacter usitatus (strain Ellin6076)</name>
    <dbReference type="NCBI Taxonomy" id="234267"/>
    <lineage>
        <taxon>Bacteria</taxon>
        <taxon>Pseudomonadati</taxon>
        <taxon>Acidobacteriota</taxon>
        <taxon>Terriglobia</taxon>
        <taxon>Bryobacterales</taxon>
        <taxon>Solibacteraceae</taxon>
        <taxon>Candidatus Solibacter</taxon>
    </lineage>
</organism>
<feature type="transmembrane region" description="Helical" evidence="6">
    <location>
        <begin position="131"/>
        <end position="151"/>
    </location>
</feature>
<feature type="domain" description="Penicillin-binding protein transpeptidase" evidence="7">
    <location>
        <begin position="729"/>
        <end position="1021"/>
    </location>
</feature>
<evidence type="ECO:0000313" key="8">
    <source>
        <dbReference type="EMBL" id="ABJ84253.1"/>
    </source>
</evidence>
<feature type="transmembrane region" description="Helical" evidence="6">
    <location>
        <begin position="457"/>
        <end position="479"/>
    </location>
</feature>
<reference evidence="8" key="1">
    <citation type="submission" date="2006-10" db="EMBL/GenBank/DDBJ databases">
        <title>Complete sequence of Solibacter usitatus Ellin6076.</title>
        <authorList>
            <consortium name="US DOE Joint Genome Institute"/>
            <person name="Copeland A."/>
            <person name="Lucas S."/>
            <person name="Lapidus A."/>
            <person name="Barry K."/>
            <person name="Detter J.C."/>
            <person name="Glavina del Rio T."/>
            <person name="Hammon N."/>
            <person name="Israni S."/>
            <person name="Dalin E."/>
            <person name="Tice H."/>
            <person name="Pitluck S."/>
            <person name="Thompson L.S."/>
            <person name="Brettin T."/>
            <person name="Bruce D."/>
            <person name="Han C."/>
            <person name="Tapia R."/>
            <person name="Gilna P."/>
            <person name="Schmutz J."/>
            <person name="Larimer F."/>
            <person name="Land M."/>
            <person name="Hauser L."/>
            <person name="Kyrpides N."/>
            <person name="Mikhailova N."/>
            <person name="Janssen P.H."/>
            <person name="Kuske C.R."/>
            <person name="Richardson P."/>
        </authorList>
    </citation>
    <scope>NUCLEOTIDE SEQUENCE</scope>
    <source>
        <strain evidence="8">Ellin6076</strain>
    </source>
</reference>
<dbReference type="GO" id="GO:0071555">
    <property type="term" value="P:cell wall organization"/>
    <property type="evidence" value="ECO:0007669"/>
    <property type="project" value="TreeGrafter"/>
</dbReference>
<dbReference type="eggNOG" id="COG0772">
    <property type="taxonomic scope" value="Bacteria"/>
</dbReference>
<feature type="transmembrane region" description="Helical" evidence="6">
    <location>
        <begin position="249"/>
        <end position="270"/>
    </location>
</feature>
<feature type="transmembrane region" description="Helical" evidence="6">
    <location>
        <begin position="533"/>
        <end position="551"/>
    </location>
</feature>
<dbReference type="EMBL" id="CP000473">
    <property type="protein sequence ID" value="ABJ84253.1"/>
    <property type="molecule type" value="Genomic_DNA"/>
</dbReference>
<evidence type="ECO:0000259" key="7">
    <source>
        <dbReference type="Pfam" id="PF00905"/>
    </source>
</evidence>
<dbReference type="GO" id="GO:0071972">
    <property type="term" value="F:peptidoglycan L,D-transpeptidase activity"/>
    <property type="evidence" value="ECO:0007669"/>
    <property type="project" value="TreeGrafter"/>
</dbReference>
<dbReference type="InterPro" id="IPR001460">
    <property type="entry name" value="PCN-bd_Tpept"/>
</dbReference>
<evidence type="ECO:0000256" key="3">
    <source>
        <dbReference type="ARBA" id="ARBA00022960"/>
    </source>
</evidence>
<feature type="transmembrane region" description="Helical" evidence="6">
    <location>
        <begin position="316"/>
        <end position="332"/>
    </location>
</feature>
<dbReference type="InterPro" id="IPR001182">
    <property type="entry name" value="FtsW/RodA"/>
</dbReference>
<dbReference type="eggNOG" id="COG0768">
    <property type="taxonomic scope" value="Bacteria"/>
</dbReference>
<dbReference type="PANTHER" id="PTHR30627:SF2">
    <property type="entry name" value="PEPTIDOGLYCAN D,D-TRANSPEPTIDASE MRDA"/>
    <property type="match status" value="1"/>
</dbReference>
<dbReference type="GO" id="GO:0051301">
    <property type="term" value="P:cell division"/>
    <property type="evidence" value="ECO:0007669"/>
    <property type="project" value="InterPro"/>
</dbReference>
<dbReference type="PANTHER" id="PTHR30627">
    <property type="entry name" value="PEPTIDOGLYCAN D,D-TRANSPEPTIDASE"/>
    <property type="match status" value="1"/>
</dbReference>
<dbReference type="HOGENOM" id="CLU_285408_0_0_0"/>
<dbReference type="InParanoid" id="Q02DD8"/>
<dbReference type="OrthoDB" id="118241at2"/>
<keyword evidence="5 6" id="KW-0472">Membrane</keyword>